<sequence>MLDPANVLAFGRLIRVGIYYNIDALKAVRSHINRHKLYLGTSWSTEYENIINTVIGILMCLCSLTKLA</sequence>
<reference evidence="1" key="1">
    <citation type="submission" date="2017-05" db="UniProtKB">
        <authorList>
            <consortium name="EnsemblMetazoa"/>
        </authorList>
    </citation>
    <scope>IDENTIFICATION</scope>
</reference>
<dbReference type="InParanoid" id="A0A1X7TAY9"/>
<protein>
    <submittedName>
        <fullName evidence="1">Uncharacterized protein</fullName>
    </submittedName>
</protein>
<dbReference type="EnsemblMetazoa" id="Aqu2.1.11714_001">
    <property type="protein sequence ID" value="Aqu2.1.11714_001"/>
    <property type="gene ID" value="Aqu2.1.11714"/>
</dbReference>
<name>A0A1X7TAY9_AMPQE</name>
<dbReference type="AlphaFoldDB" id="A0A1X7TAY9"/>
<accession>A0A1X7TAY9</accession>
<proteinExistence type="predicted"/>
<organism evidence="1">
    <name type="scientific">Amphimedon queenslandica</name>
    <name type="common">Sponge</name>
    <dbReference type="NCBI Taxonomy" id="400682"/>
    <lineage>
        <taxon>Eukaryota</taxon>
        <taxon>Metazoa</taxon>
        <taxon>Porifera</taxon>
        <taxon>Demospongiae</taxon>
        <taxon>Heteroscleromorpha</taxon>
        <taxon>Haplosclerida</taxon>
        <taxon>Niphatidae</taxon>
        <taxon>Amphimedon</taxon>
    </lineage>
</organism>
<evidence type="ECO:0000313" key="1">
    <source>
        <dbReference type="EnsemblMetazoa" id="Aqu2.1.11714_001"/>
    </source>
</evidence>